<organism evidence="1">
    <name type="scientific">Enterobacter cloacae</name>
    <dbReference type="NCBI Taxonomy" id="550"/>
    <lineage>
        <taxon>Bacteria</taxon>
        <taxon>Pseudomonadati</taxon>
        <taxon>Pseudomonadota</taxon>
        <taxon>Gammaproteobacteria</taxon>
        <taxon>Enterobacterales</taxon>
        <taxon>Enterobacteriaceae</taxon>
        <taxon>Enterobacter</taxon>
        <taxon>Enterobacter cloacae complex</taxon>
    </lineage>
</organism>
<geneLocation type="plasmid" evidence="1">
    <name>pNRZ-28021</name>
</geneLocation>
<reference evidence="1" key="1">
    <citation type="submission" date="2019-01" db="EMBL/GenBank/DDBJ databases">
        <title>Genetic and biochemical characterization of FRI-3, a novel variant of the Ambler class A carbapenemase FRI-1.</title>
        <authorList>
            <person name="Schauer J.M."/>
            <person name="Gatermann S.G."/>
            <person name="Pfennigwerth N.E."/>
        </authorList>
    </citation>
    <scope>NUCLEOTIDE SEQUENCE</scope>
    <source>
        <plasmid evidence="1">pNRZ-28021</plasmid>
    </source>
</reference>
<sequence length="94" mass="11095">MGTAERLKTLYPEIDSWHPVLVTKAWLHWCEENQQDSREPSKRDERFPDYIIHLLLENMRAEDSSKRKKSPTLSLSERLDRLFAGEGQENAECH</sequence>
<dbReference type="EMBL" id="MK471334">
    <property type="protein sequence ID" value="QCO95782.1"/>
    <property type="molecule type" value="Genomic_DNA"/>
</dbReference>
<accession>A0A4P8GKE2</accession>
<protein>
    <submittedName>
        <fullName evidence="1">Uncharacterized protein</fullName>
    </submittedName>
</protein>
<evidence type="ECO:0000313" key="1">
    <source>
        <dbReference type="EMBL" id="QCO95782.1"/>
    </source>
</evidence>
<name>A0A4P8GKE2_ENTCL</name>
<keyword evidence="1" id="KW-0614">Plasmid</keyword>
<dbReference type="AlphaFoldDB" id="A0A4P8GKE2"/>
<proteinExistence type="predicted"/>